<organism evidence="2">
    <name type="scientific">uncultured spirochete</name>
    <dbReference type="NCBI Taxonomy" id="156406"/>
    <lineage>
        <taxon>Bacteria</taxon>
        <taxon>Pseudomonadati</taxon>
        <taxon>Spirochaetota</taxon>
        <taxon>Spirochaetia</taxon>
        <taxon>Spirochaetales</taxon>
        <taxon>environmental samples</taxon>
    </lineage>
</organism>
<evidence type="ECO:0000313" key="2">
    <source>
        <dbReference type="EMBL" id="SLM15254.1"/>
    </source>
</evidence>
<reference evidence="2" key="1">
    <citation type="submission" date="2017-02" db="EMBL/GenBank/DDBJ databases">
        <authorList>
            <person name="Regsiter A."/>
            <person name="William W."/>
        </authorList>
    </citation>
    <scope>NUCLEOTIDE SEQUENCE</scope>
    <source>
        <strain evidence="2">Bib</strain>
    </source>
</reference>
<dbReference type="AlphaFoldDB" id="A0A3P3XL85"/>
<keyword evidence="1" id="KW-0472">Membrane</keyword>
<feature type="transmembrane region" description="Helical" evidence="1">
    <location>
        <begin position="9"/>
        <end position="28"/>
    </location>
</feature>
<keyword evidence="1" id="KW-1133">Transmembrane helix</keyword>
<proteinExistence type="predicted"/>
<accession>A0A3P3XL85</accession>
<evidence type="ECO:0000256" key="1">
    <source>
        <dbReference type="SAM" id="Phobius"/>
    </source>
</evidence>
<dbReference type="EMBL" id="FWDM01000035">
    <property type="protein sequence ID" value="SLM15254.1"/>
    <property type="molecule type" value="Genomic_DNA"/>
</dbReference>
<feature type="transmembrane region" description="Helical" evidence="1">
    <location>
        <begin position="34"/>
        <end position="53"/>
    </location>
</feature>
<keyword evidence="1" id="KW-0812">Transmembrane</keyword>
<name>A0A3P3XL85_9SPIR</name>
<gene>
    <name evidence="2" type="ORF">SPIROBIBN47_400033</name>
</gene>
<sequence length="76" mass="8276">MSGKKFKAWLIMTTVLVGIYMLTLFVAADILTSGIGATIVGAIAFGAVGYGGVQVADSWQRAKYYRPELDRTEEEK</sequence>
<protein>
    <submittedName>
        <fullName evidence="2">Uncharacterized protein</fullName>
    </submittedName>
</protein>